<dbReference type="Pfam" id="PF20107">
    <property type="entry name" value="DUF6497"/>
    <property type="match status" value="1"/>
</dbReference>
<dbReference type="InterPro" id="IPR045467">
    <property type="entry name" value="DUF6497"/>
</dbReference>
<sequence length="135" mass="14700">MFKVWIVFAALGGALWASAATAVGQEEAPAVPSGLHVTLIEQFVEPQPDGSLWARFRFVAPELSPSLGFDRVEQDFPYLCSAFALPRLAASGNTVQQVVISISQAALDFGATDPDVTQYFEAFRVENDLCIWEGF</sequence>
<dbReference type="Proteomes" id="UP000198634">
    <property type="component" value="Unassembled WGS sequence"/>
</dbReference>
<protein>
    <recommendedName>
        <fullName evidence="4">Acetolactate synthase</fullName>
    </recommendedName>
</protein>
<keyword evidence="1" id="KW-0732">Signal</keyword>
<dbReference type="STRING" id="657014.SAMN04488092_10539"/>
<dbReference type="EMBL" id="FOEP01000005">
    <property type="protein sequence ID" value="SEQ24692.1"/>
    <property type="molecule type" value="Genomic_DNA"/>
</dbReference>
<proteinExistence type="predicted"/>
<reference evidence="2 3" key="1">
    <citation type="submission" date="2016-10" db="EMBL/GenBank/DDBJ databases">
        <authorList>
            <person name="de Groot N.N."/>
        </authorList>
    </citation>
    <scope>NUCLEOTIDE SEQUENCE [LARGE SCALE GENOMIC DNA]</scope>
    <source>
        <strain evidence="2 3">DSM 22007</strain>
    </source>
</reference>
<evidence type="ECO:0000256" key="1">
    <source>
        <dbReference type="SAM" id="SignalP"/>
    </source>
</evidence>
<gene>
    <name evidence="2" type="ORF">SAMN04488092_10539</name>
</gene>
<evidence type="ECO:0008006" key="4">
    <source>
        <dbReference type="Google" id="ProtNLM"/>
    </source>
</evidence>
<accession>A0A1H9EGI2</accession>
<evidence type="ECO:0000313" key="2">
    <source>
        <dbReference type="EMBL" id="SEQ24692.1"/>
    </source>
</evidence>
<dbReference type="AlphaFoldDB" id="A0A1H9EGI2"/>
<dbReference type="RefSeq" id="WP_281248634.1">
    <property type="nucleotide sequence ID" value="NZ_FOEP01000005.1"/>
</dbReference>
<feature type="signal peptide" evidence="1">
    <location>
        <begin position="1"/>
        <end position="19"/>
    </location>
</feature>
<organism evidence="2 3">
    <name type="scientific">Thalassovita taeanensis</name>
    <dbReference type="NCBI Taxonomy" id="657014"/>
    <lineage>
        <taxon>Bacteria</taxon>
        <taxon>Pseudomonadati</taxon>
        <taxon>Pseudomonadota</taxon>
        <taxon>Alphaproteobacteria</taxon>
        <taxon>Rhodobacterales</taxon>
        <taxon>Roseobacteraceae</taxon>
        <taxon>Thalassovita</taxon>
    </lineage>
</organism>
<keyword evidence="3" id="KW-1185">Reference proteome</keyword>
<evidence type="ECO:0000313" key="3">
    <source>
        <dbReference type="Proteomes" id="UP000198634"/>
    </source>
</evidence>
<feature type="chain" id="PRO_5009300891" description="Acetolactate synthase" evidence="1">
    <location>
        <begin position="20"/>
        <end position="135"/>
    </location>
</feature>
<name>A0A1H9EGI2_9RHOB</name>